<dbReference type="AlphaFoldDB" id="A0A9X4L3M0"/>
<evidence type="ECO:0000256" key="1">
    <source>
        <dbReference type="SAM" id="Phobius"/>
    </source>
</evidence>
<feature type="transmembrane region" description="Helical" evidence="1">
    <location>
        <begin position="117"/>
        <end position="136"/>
    </location>
</feature>
<keyword evidence="1" id="KW-0472">Membrane</keyword>
<comment type="caution">
    <text evidence="2">The sequence shown here is derived from an EMBL/GenBank/DDBJ whole genome shotgun (WGS) entry which is preliminary data.</text>
</comment>
<feature type="transmembrane region" description="Helical" evidence="1">
    <location>
        <begin position="6"/>
        <end position="23"/>
    </location>
</feature>
<feature type="transmembrane region" description="Helical" evidence="1">
    <location>
        <begin position="88"/>
        <end position="111"/>
    </location>
</feature>
<evidence type="ECO:0008006" key="4">
    <source>
        <dbReference type="Google" id="ProtNLM"/>
    </source>
</evidence>
<dbReference type="Proteomes" id="UP001152422">
    <property type="component" value="Unassembled WGS sequence"/>
</dbReference>
<dbReference type="RefSeq" id="WP_002506916.1">
    <property type="nucleotide sequence ID" value="NZ_CP013114.1"/>
</dbReference>
<proteinExistence type="predicted"/>
<keyword evidence="1" id="KW-1133">Transmembrane helix</keyword>
<feature type="transmembrane region" description="Helical" evidence="1">
    <location>
        <begin position="32"/>
        <end position="51"/>
    </location>
</feature>
<evidence type="ECO:0000313" key="3">
    <source>
        <dbReference type="Proteomes" id="UP001152422"/>
    </source>
</evidence>
<feature type="transmembrane region" description="Helical" evidence="1">
    <location>
        <begin position="148"/>
        <end position="164"/>
    </location>
</feature>
<protein>
    <recommendedName>
        <fullName evidence="4">Transmembrane protein</fullName>
    </recommendedName>
</protein>
<keyword evidence="1" id="KW-0812">Transmembrane</keyword>
<feature type="transmembrane region" description="Helical" evidence="1">
    <location>
        <begin position="57"/>
        <end position="76"/>
    </location>
</feature>
<organism evidence="2 3">
    <name type="scientific">Staphylococcus equorum</name>
    <dbReference type="NCBI Taxonomy" id="246432"/>
    <lineage>
        <taxon>Bacteria</taxon>
        <taxon>Bacillati</taxon>
        <taxon>Bacillota</taxon>
        <taxon>Bacilli</taxon>
        <taxon>Bacillales</taxon>
        <taxon>Staphylococcaceae</taxon>
        <taxon>Staphylococcus</taxon>
    </lineage>
</organism>
<evidence type="ECO:0000313" key="2">
    <source>
        <dbReference type="EMBL" id="MDG0845778.1"/>
    </source>
</evidence>
<accession>A0A9X4L3M0</accession>
<reference evidence="2" key="1">
    <citation type="submission" date="2022-05" db="EMBL/GenBank/DDBJ databases">
        <title>Comparative genomics of Staphylococcus equorum isolates.</title>
        <authorList>
            <person name="Luelf R.H."/>
        </authorList>
    </citation>
    <scope>NUCLEOTIDE SEQUENCE</scope>
    <source>
        <strain evidence="2">TMW 2.2497</strain>
    </source>
</reference>
<dbReference type="KEGG" id="seqo:SE1039_19620"/>
<keyword evidence="3" id="KW-1185">Reference proteome</keyword>
<sequence>MLYLVIIVAILLLASGIHQYFNVDKKVKTPSIIYFSIGFVLYIVAILLYRTELLNSSTIIHEILLTTIFGLIIFWINSHRNKSSDTIYYTIIIIILTIVVAILPLAATSIISLQTMFIVRLIFSVILLIIGVCVLYTRIKGKASESFPLLYLMAFIYWIAIAYWF</sequence>
<dbReference type="EMBL" id="JAMBQA010000002">
    <property type="protein sequence ID" value="MDG0845778.1"/>
    <property type="molecule type" value="Genomic_DNA"/>
</dbReference>
<name>A0A9X4L3M0_9STAP</name>
<gene>
    <name evidence="2" type="ORF">M4L89_06025</name>
</gene>